<name>A0ACB8QQN3_9AGAM</name>
<protein>
    <submittedName>
        <fullName evidence="1">Uncharacterized protein</fullName>
    </submittedName>
</protein>
<evidence type="ECO:0000313" key="1">
    <source>
        <dbReference type="EMBL" id="KAI0033920.1"/>
    </source>
</evidence>
<sequence>MTYASDANVHATLLNLINQAKATGSLSPPTGQLEATPPPQPSSLAQQHNSLDPTQLKLFQHLAQVAAGSTPSPGHIGVPLTPLATPAYSSSTRTTHASDPRQRPRDPRLGSARSDGPTDPCGPNGHDQRLGHEERIAERTRDERSRSPVSRSQAQAPQDTLVDKHIGRRDVPPPPPGPRATRSPPTAPRAHAAHGANTQIDAQHDASTAQATAPATQSAVPGVQTAAPAAPAAAAETPSSTSPTAAPPHTSAGLDTFDWTTFDATSSACWEALAAAWVTTNGYAPAQEELMFLLSCGMGIPPPVAGPWGPGWLDVCGGSAGGWGEQRQEAMEAQAQPPQQRKTQQSDAVTLVSGREEGDADASTGAEVGKTGKMEKVGDMWMFVRSTA</sequence>
<dbReference type="EMBL" id="MU273509">
    <property type="protein sequence ID" value="KAI0033920.1"/>
    <property type="molecule type" value="Genomic_DNA"/>
</dbReference>
<reference evidence="1" key="1">
    <citation type="submission" date="2021-02" db="EMBL/GenBank/DDBJ databases">
        <authorList>
            <consortium name="DOE Joint Genome Institute"/>
            <person name="Ahrendt S."/>
            <person name="Looney B.P."/>
            <person name="Miyauchi S."/>
            <person name="Morin E."/>
            <person name="Drula E."/>
            <person name="Courty P.E."/>
            <person name="Chicoki N."/>
            <person name="Fauchery L."/>
            <person name="Kohler A."/>
            <person name="Kuo A."/>
            <person name="Labutti K."/>
            <person name="Pangilinan J."/>
            <person name="Lipzen A."/>
            <person name="Riley R."/>
            <person name="Andreopoulos W."/>
            <person name="He G."/>
            <person name="Johnson J."/>
            <person name="Barry K.W."/>
            <person name="Grigoriev I.V."/>
            <person name="Nagy L."/>
            <person name="Hibbett D."/>
            <person name="Henrissat B."/>
            <person name="Matheny P.B."/>
            <person name="Labbe J."/>
            <person name="Martin F."/>
        </authorList>
    </citation>
    <scope>NUCLEOTIDE SEQUENCE</scope>
    <source>
        <strain evidence="1">EC-137</strain>
    </source>
</reference>
<reference evidence="1" key="2">
    <citation type="journal article" date="2022" name="New Phytol.">
        <title>Evolutionary transition to the ectomycorrhizal habit in the genomes of a hyperdiverse lineage of mushroom-forming fungi.</title>
        <authorList>
            <person name="Looney B."/>
            <person name="Miyauchi S."/>
            <person name="Morin E."/>
            <person name="Drula E."/>
            <person name="Courty P.E."/>
            <person name="Kohler A."/>
            <person name="Kuo A."/>
            <person name="LaButti K."/>
            <person name="Pangilinan J."/>
            <person name="Lipzen A."/>
            <person name="Riley R."/>
            <person name="Andreopoulos W."/>
            <person name="He G."/>
            <person name="Johnson J."/>
            <person name="Nolan M."/>
            <person name="Tritt A."/>
            <person name="Barry K.W."/>
            <person name="Grigoriev I.V."/>
            <person name="Nagy L.G."/>
            <person name="Hibbett D."/>
            <person name="Henrissat B."/>
            <person name="Matheny P.B."/>
            <person name="Labbe J."/>
            <person name="Martin F.M."/>
        </authorList>
    </citation>
    <scope>NUCLEOTIDE SEQUENCE</scope>
    <source>
        <strain evidence="1">EC-137</strain>
    </source>
</reference>
<proteinExistence type="predicted"/>
<organism evidence="1 2">
    <name type="scientific">Vararia minispora EC-137</name>
    <dbReference type="NCBI Taxonomy" id="1314806"/>
    <lineage>
        <taxon>Eukaryota</taxon>
        <taxon>Fungi</taxon>
        <taxon>Dikarya</taxon>
        <taxon>Basidiomycota</taxon>
        <taxon>Agaricomycotina</taxon>
        <taxon>Agaricomycetes</taxon>
        <taxon>Russulales</taxon>
        <taxon>Lachnocladiaceae</taxon>
        <taxon>Vararia</taxon>
    </lineage>
</organism>
<keyword evidence="2" id="KW-1185">Reference proteome</keyword>
<gene>
    <name evidence="1" type="ORF">K488DRAFT_84469</name>
</gene>
<accession>A0ACB8QQN3</accession>
<dbReference type="Proteomes" id="UP000814128">
    <property type="component" value="Unassembled WGS sequence"/>
</dbReference>
<evidence type="ECO:0000313" key="2">
    <source>
        <dbReference type="Proteomes" id="UP000814128"/>
    </source>
</evidence>
<comment type="caution">
    <text evidence="1">The sequence shown here is derived from an EMBL/GenBank/DDBJ whole genome shotgun (WGS) entry which is preliminary data.</text>
</comment>